<dbReference type="InterPro" id="IPR023840">
    <property type="entry name" value="T7SS_Rv3446c"/>
</dbReference>
<name>F6EIJ6_HOYSD</name>
<proteinExistence type="predicted"/>
<evidence type="ECO:0000313" key="2">
    <source>
        <dbReference type="EMBL" id="AEF42488.1"/>
    </source>
</evidence>
<organism evidence="2 3">
    <name type="scientific">Hoyosella subflava (strain DSM 45089 / JCM 17490 / NBRC 109087 / DQS3-9A1)</name>
    <name type="common">Amycolicicoccus subflavus</name>
    <dbReference type="NCBI Taxonomy" id="443218"/>
    <lineage>
        <taxon>Bacteria</taxon>
        <taxon>Bacillati</taxon>
        <taxon>Actinomycetota</taxon>
        <taxon>Actinomycetes</taxon>
        <taxon>Mycobacteriales</taxon>
        <taxon>Hoyosellaceae</taxon>
        <taxon>Hoyosella</taxon>
    </lineage>
</organism>
<dbReference type="EMBL" id="CP002786">
    <property type="protein sequence ID" value="AEF42488.1"/>
    <property type="molecule type" value="Genomic_DNA"/>
</dbReference>
<feature type="region of interest" description="Disordered" evidence="1">
    <location>
        <begin position="256"/>
        <end position="284"/>
    </location>
</feature>
<dbReference type="STRING" id="443218.AS9A_4054"/>
<evidence type="ECO:0000256" key="1">
    <source>
        <dbReference type="SAM" id="MobiDB-lite"/>
    </source>
</evidence>
<keyword evidence="3" id="KW-1185">Reference proteome</keyword>
<protein>
    <recommendedName>
        <fullName evidence="4">Type VII secretion-associated protein</fullName>
    </recommendedName>
</protein>
<dbReference type="NCBIfam" id="TIGR03931">
    <property type="entry name" value="T7SS_Rv3446c"/>
    <property type="match status" value="1"/>
</dbReference>
<gene>
    <name evidence="2" type="ordered locus">AS9A_4054</name>
</gene>
<dbReference type="KEGG" id="asd:AS9A_4054"/>
<dbReference type="AlphaFoldDB" id="F6EIJ6"/>
<accession>F6EIJ6</accession>
<dbReference type="Proteomes" id="UP000009235">
    <property type="component" value="Chromosome"/>
</dbReference>
<evidence type="ECO:0000313" key="3">
    <source>
        <dbReference type="Proteomes" id="UP000009235"/>
    </source>
</evidence>
<evidence type="ECO:0008006" key="4">
    <source>
        <dbReference type="Google" id="ProtNLM"/>
    </source>
</evidence>
<sequence>MGVYDDAGTLLAGAEAWERGQTDLDHYEPRPWTYLRDTHLVLRQTAHTMRNVVATVLTRAGLVSASVDRIVLVHPTHWSPDQTAMFESVLLSSAGEVILVPFALALTEGVSARGDAVVIELHWMTYCATLVRQAAIASIDFGADACASDDGDAIRRLARTIDANADCFVVFPKDGPSGGDEHGMTVVGPEDVSAVAAGAAALTRPPLPAGNGAVPLERCGPSASAGRKRNGHWVGVAVAVVAVPGVFAAVAGGVDADESPGVSGARPPVLEADAPERNHDRDSRLAEEPSVQIGNVVFTLPESWYVSWNDVAGEQETGDFRAELRARENAEPRIMLALTSLRSGANSDRAVAELRRELDADPNLAETAGGAFLPRHVALAYEESTDRGRPLQWFVVMTEGRQLTVGCDGGPDAAPVDYSCLVVLESLQVV</sequence>
<dbReference type="HOGENOM" id="CLU_637195_0_0_11"/>
<reference evidence="2 3" key="1">
    <citation type="journal article" date="2011" name="J. Bacteriol.">
        <title>Complete genome sequence of Amycolicicoccus subflavus DQS3-9A1T, an actinomycete isolated from crude oil-polluted soil.</title>
        <authorList>
            <person name="Cai M."/>
            <person name="Chen W.M."/>
            <person name="Nie Y."/>
            <person name="Chi C.Q."/>
            <person name="Wang Y.N."/>
            <person name="Tang Y.Q."/>
            <person name="Li G.Y."/>
            <person name="Wu X.L."/>
        </authorList>
    </citation>
    <scope>NUCLEOTIDE SEQUENCE [LARGE SCALE GENOMIC DNA]</scope>
    <source>
        <strain evidence="3">DSM 45089 / DQS3-9A1</strain>
    </source>
</reference>
<feature type="compositionally biased region" description="Basic and acidic residues" evidence="1">
    <location>
        <begin position="274"/>
        <end position="284"/>
    </location>
</feature>